<dbReference type="InterPro" id="IPR050186">
    <property type="entry name" value="TPT_transporter"/>
</dbReference>
<dbReference type="EMBL" id="GHBP01004078">
    <property type="protein sequence ID" value="NDJ93558.1"/>
    <property type="molecule type" value="Transcribed_RNA"/>
</dbReference>
<evidence type="ECO:0000256" key="3">
    <source>
        <dbReference type="ARBA" id="ARBA00022989"/>
    </source>
</evidence>
<evidence type="ECO:0000256" key="1">
    <source>
        <dbReference type="ARBA" id="ARBA00004141"/>
    </source>
</evidence>
<feature type="transmembrane region" description="Helical" evidence="5">
    <location>
        <begin position="76"/>
        <end position="97"/>
    </location>
</feature>
<feature type="transmembrane region" description="Helical" evidence="5">
    <location>
        <begin position="7"/>
        <end position="24"/>
    </location>
</feature>
<organism evidence="6">
    <name type="scientific">Henneguya salminicola</name>
    <name type="common">Myxosporean</name>
    <dbReference type="NCBI Taxonomy" id="69463"/>
    <lineage>
        <taxon>Eukaryota</taxon>
        <taxon>Metazoa</taxon>
        <taxon>Cnidaria</taxon>
        <taxon>Myxozoa</taxon>
        <taxon>Myxosporea</taxon>
        <taxon>Bivalvulida</taxon>
        <taxon>Platysporina</taxon>
        <taxon>Myxobolidae</taxon>
        <taxon>Henneguya</taxon>
    </lineage>
</organism>
<keyword evidence="4 5" id="KW-0472">Membrane</keyword>
<feature type="transmembrane region" description="Helical" evidence="5">
    <location>
        <begin position="131"/>
        <end position="150"/>
    </location>
</feature>
<dbReference type="GO" id="GO:0016020">
    <property type="term" value="C:membrane"/>
    <property type="evidence" value="ECO:0007669"/>
    <property type="project" value="UniProtKB-SubCell"/>
</dbReference>
<accession>A0A6G3MHN2</accession>
<evidence type="ECO:0000256" key="2">
    <source>
        <dbReference type="ARBA" id="ARBA00022692"/>
    </source>
</evidence>
<protein>
    <submittedName>
        <fullName evidence="6">GDP-fucose transporter 1 (Trinotate prediction)</fullName>
    </submittedName>
</protein>
<dbReference type="PANTHER" id="PTHR11132">
    <property type="entry name" value="SOLUTE CARRIER FAMILY 35"/>
    <property type="match status" value="1"/>
</dbReference>
<keyword evidence="2 5" id="KW-0812">Transmembrane</keyword>
<reference evidence="6" key="1">
    <citation type="submission" date="2018-11" db="EMBL/GenBank/DDBJ databases">
        <title>Henneguya salminicola genome and transcriptome.</title>
        <authorList>
            <person name="Yahalomi D."/>
            <person name="Atkinson S.D."/>
            <person name="Neuhof M."/>
            <person name="Chang E.S."/>
            <person name="Philippe H."/>
            <person name="Cartwright P."/>
            <person name="Bartholomew J.L."/>
            <person name="Huchon D."/>
        </authorList>
    </citation>
    <scope>NUCLEOTIDE SEQUENCE</scope>
    <source>
        <strain evidence="6">Hz1</strain>
        <tissue evidence="6">Whole</tissue>
    </source>
</reference>
<keyword evidence="3 5" id="KW-1133">Transmembrane helix</keyword>
<proteinExistence type="predicted"/>
<evidence type="ECO:0000256" key="4">
    <source>
        <dbReference type="ARBA" id="ARBA00023136"/>
    </source>
</evidence>
<evidence type="ECO:0000256" key="5">
    <source>
        <dbReference type="SAM" id="Phobius"/>
    </source>
</evidence>
<name>A0A6G3MHN2_HENSL</name>
<evidence type="ECO:0000313" key="6">
    <source>
        <dbReference type="EMBL" id="NDJ93558.1"/>
    </source>
</evidence>
<sequence>MLSLIPVIVGIIASMFVSLFAINTQSSLDYVDQNPWMLQTYNNINAIILLLPLLAISGEFSIIINQLNLLFVPETFFSLVLSGILGFLIGICTNLQIKYTSALTHNVSGTAKSCLQTIIAVIINKETDHSIAWWIGSILVLVGSGLYSCVRNNEMVKSHQSSNPPENNN</sequence>
<feature type="transmembrane region" description="Helical" evidence="5">
    <location>
        <begin position="44"/>
        <end position="64"/>
    </location>
</feature>
<comment type="subcellular location">
    <subcellularLocation>
        <location evidence="1">Membrane</location>
        <topology evidence="1">Multi-pass membrane protein</topology>
    </subcellularLocation>
</comment>
<dbReference type="AlphaFoldDB" id="A0A6G3MHN2"/>